<dbReference type="AlphaFoldDB" id="F9WDI0"/>
<evidence type="ECO:0000313" key="2">
    <source>
        <dbReference type="Proteomes" id="UP000000702"/>
    </source>
</evidence>
<gene>
    <name evidence="1" type="ORF">TCIL3000_0_58630</name>
</gene>
<protein>
    <submittedName>
        <fullName evidence="1">WGS project CAEQ00000000 data, annotated contig 2367</fullName>
    </submittedName>
</protein>
<comment type="caution">
    <text evidence="1">The sequence shown here is derived from an EMBL/GenBank/DDBJ whole genome shotgun (WGS) entry which is preliminary data.</text>
</comment>
<reference evidence="1 2" key="2">
    <citation type="journal article" date="2012" name="Proc. Natl. Acad. Sci. U.S.A.">
        <title>Antigenic diversity is generated by distinct evolutionary mechanisms in African trypanosome species.</title>
        <authorList>
            <person name="Jackson A.P."/>
            <person name="Berry A."/>
            <person name="Aslett M."/>
            <person name="Allison H.C."/>
            <person name="Burton P."/>
            <person name="Vavrova-Anderson J."/>
            <person name="Brown R."/>
            <person name="Browne H."/>
            <person name="Corton N."/>
            <person name="Hauser H."/>
            <person name="Gamble J."/>
            <person name="Gilderthorp R."/>
            <person name="Marcello L."/>
            <person name="McQuillan J."/>
            <person name="Otto T.D."/>
            <person name="Quail M.A."/>
            <person name="Sanders M.J."/>
            <person name="van Tonder A."/>
            <person name="Ginger M.L."/>
            <person name="Field M.C."/>
            <person name="Barry J.D."/>
            <person name="Hertz-Fowler C."/>
            <person name="Berriman M."/>
        </authorList>
    </citation>
    <scope>NUCLEOTIDE SEQUENCE [LARGE SCALE GENOMIC DNA]</scope>
    <source>
        <strain evidence="1 2">IL3000</strain>
    </source>
</reference>
<name>F9WDI0_TRYCI</name>
<evidence type="ECO:0000313" key="1">
    <source>
        <dbReference type="EMBL" id="CCD15334.1"/>
    </source>
</evidence>
<organism evidence="1 2">
    <name type="scientific">Trypanosoma congolense (strain IL3000)</name>
    <dbReference type="NCBI Taxonomy" id="1068625"/>
    <lineage>
        <taxon>Eukaryota</taxon>
        <taxon>Discoba</taxon>
        <taxon>Euglenozoa</taxon>
        <taxon>Kinetoplastea</taxon>
        <taxon>Metakinetoplastina</taxon>
        <taxon>Trypanosomatida</taxon>
        <taxon>Trypanosomatidae</taxon>
        <taxon>Trypanosoma</taxon>
        <taxon>Nannomonas</taxon>
    </lineage>
</organism>
<proteinExistence type="predicted"/>
<dbReference type="VEuPathDB" id="TriTrypDB:TcIL3000_0_58630"/>
<dbReference type="Proteomes" id="UP000000702">
    <property type="component" value="Unassembled WGS sequence"/>
</dbReference>
<accession>F9WDI0</accession>
<reference evidence="2" key="1">
    <citation type="submission" date="2011-07" db="EMBL/GenBank/DDBJ databases">
        <title>Divergent evolution of antigenic variation in African trypanosomes.</title>
        <authorList>
            <person name="Jackson A.P."/>
            <person name="Berry A."/>
            <person name="Allison H.C."/>
            <person name="Burton P."/>
            <person name="Anderson J."/>
            <person name="Aslett M."/>
            <person name="Brown R."/>
            <person name="Corton N."/>
            <person name="Harris D."/>
            <person name="Hauser H."/>
            <person name="Gamble J."/>
            <person name="Gilderthorp R."/>
            <person name="McQuillan J."/>
            <person name="Quail M.A."/>
            <person name="Sanders M."/>
            <person name="Van Tonder A."/>
            <person name="Ginger M.L."/>
            <person name="Donelson J.E."/>
            <person name="Field M.C."/>
            <person name="Barry J.D."/>
            <person name="Berriman M."/>
            <person name="Hertz-Fowler C."/>
        </authorList>
    </citation>
    <scope>NUCLEOTIDE SEQUENCE [LARGE SCALE GENOMIC DNA]</scope>
    <source>
        <strain evidence="2">IL3000</strain>
    </source>
</reference>
<keyword evidence="2" id="KW-1185">Reference proteome</keyword>
<dbReference type="EMBL" id="CAEQ01001872">
    <property type="protein sequence ID" value="CCD15334.1"/>
    <property type="molecule type" value="Genomic_DNA"/>
</dbReference>
<sequence>MPLAIRYPPHTRFPCGSIGHVVPHYYNVPRSPEWVTFEHLWECHHSSPQWRLWHAGEARDSCFVAVPFLPTCWLSPMPAVTPLNTAPVGTCRRRNRAPNAAWGQPALWDLRPPFRTVQLTTSALVSALPPIWKAVSSCTELHCSLQAAEL</sequence>